<dbReference type="AlphaFoldDB" id="A0AAV0X459"/>
<feature type="domain" description="WKF" evidence="2">
    <location>
        <begin position="183"/>
        <end position="245"/>
    </location>
</feature>
<accession>A0AAV0X459</accession>
<dbReference type="Pfam" id="PF10180">
    <property type="entry name" value="WKF"/>
    <property type="match status" value="1"/>
</dbReference>
<feature type="region of interest" description="Disordered" evidence="1">
    <location>
        <begin position="52"/>
        <end position="74"/>
    </location>
</feature>
<sequence length="278" mass="32323">MSLKSVLKKKFKIKNPIAAMKKKKNESKNVLYTPSADTYIKIDTDNISKERTITEKEQNQNAAPENLANGENGVEKNMNIDGLIKSITDIKRNKKKRKSTDNDANLECDVPVKKRVTFAADVKSEKDDQKSSASNLKLISLNKRKKLNYIKKLKAKKNKQKNAKKCEENTTAISTPRQERALEYLMQWKNDRTNWRFKKIYQLWLIHFTYDPLKVSKEHFDILVEYLQTIKGQIRSIILQDANKVISEFSSSNEGQQELNSSQEVKYQRARTIIQMFD</sequence>
<dbReference type="PANTHER" id="PTHR22306">
    <property type="entry name" value="CHROMOSOME 7 OPEN READING FRAME 50"/>
    <property type="match status" value="1"/>
</dbReference>
<dbReference type="EMBL" id="CARXXK010000003">
    <property type="protein sequence ID" value="CAI6363035.1"/>
    <property type="molecule type" value="Genomic_DNA"/>
</dbReference>
<proteinExistence type="predicted"/>
<dbReference type="Proteomes" id="UP001160148">
    <property type="component" value="Unassembled WGS sequence"/>
</dbReference>
<evidence type="ECO:0000259" key="2">
    <source>
        <dbReference type="Pfam" id="PF10180"/>
    </source>
</evidence>
<evidence type="ECO:0000313" key="4">
    <source>
        <dbReference type="Proteomes" id="UP001160148"/>
    </source>
</evidence>
<dbReference type="InterPro" id="IPR019327">
    <property type="entry name" value="WKF"/>
</dbReference>
<name>A0AAV0X459_9HEMI</name>
<protein>
    <recommendedName>
        <fullName evidence="2">WKF domain-containing protein</fullName>
    </recommendedName>
</protein>
<keyword evidence="4" id="KW-1185">Reference proteome</keyword>
<evidence type="ECO:0000256" key="1">
    <source>
        <dbReference type="SAM" id="MobiDB-lite"/>
    </source>
</evidence>
<evidence type="ECO:0000313" key="3">
    <source>
        <dbReference type="EMBL" id="CAI6363035.1"/>
    </source>
</evidence>
<reference evidence="3 4" key="1">
    <citation type="submission" date="2023-01" db="EMBL/GenBank/DDBJ databases">
        <authorList>
            <person name="Whitehead M."/>
        </authorList>
    </citation>
    <scope>NUCLEOTIDE SEQUENCE [LARGE SCALE GENOMIC DNA]</scope>
</reference>
<gene>
    <name evidence="3" type="ORF">MEUPH1_LOCUS18043</name>
</gene>
<comment type="caution">
    <text evidence="3">The sequence shown here is derived from an EMBL/GenBank/DDBJ whole genome shotgun (WGS) entry which is preliminary data.</text>
</comment>
<dbReference type="PANTHER" id="PTHR22306:SF2">
    <property type="entry name" value="CHROMOSOME 7 OPEN READING FRAME 50"/>
    <property type="match status" value="1"/>
</dbReference>
<organism evidence="3 4">
    <name type="scientific">Macrosiphum euphorbiae</name>
    <name type="common">potato aphid</name>
    <dbReference type="NCBI Taxonomy" id="13131"/>
    <lineage>
        <taxon>Eukaryota</taxon>
        <taxon>Metazoa</taxon>
        <taxon>Ecdysozoa</taxon>
        <taxon>Arthropoda</taxon>
        <taxon>Hexapoda</taxon>
        <taxon>Insecta</taxon>
        <taxon>Pterygota</taxon>
        <taxon>Neoptera</taxon>
        <taxon>Paraneoptera</taxon>
        <taxon>Hemiptera</taxon>
        <taxon>Sternorrhyncha</taxon>
        <taxon>Aphidomorpha</taxon>
        <taxon>Aphidoidea</taxon>
        <taxon>Aphididae</taxon>
        <taxon>Macrosiphini</taxon>
        <taxon>Macrosiphum</taxon>
    </lineage>
</organism>